<proteinExistence type="predicted"/>
<gene>
    <name evidence="1" type="ORF">BECKTC1821D_GA0114238_106712</name>
</gene>
<reference evidence="1" key="1">
    <citation type="submission" date="2019-02" db="EMBL/GenBank/DDBJ databases">
        <authorList>
            <person name="Gruber-Vodicka R. H."/>
            <person name="Seah K. B. B."/>
        </authorList>
    </citation>
    <scope>NUCLEOTIDE SEQUENCE</scope>
    <source>
        <strain evidence="1">BECK_BZ123</strain>
    </source>
</reference>
<protein>
    <submittedName>
        <fullName evidence="1">Uncharacterized protein</fullName>
    </submittedName>
</protein>
<sequence length="33" mass="4063">MKNGSALEEGEVKIEVFFSYWKRLRQRLRLSKY</sequence>
<dbReference type="EMBL" id="CAADFS010000067">
    <property type="protein sequence ID" value="VFK49074.1"/>
    <property type="molecule type" value="Genomic_DNA"/>
</dbReference>
<dbReference type="AlphaFoldDB" id="A0A450Z5K2"/>
<organism evidence="1">
    <name type="scientific">Candidatus Kentrum sp. TC</name>
    <dbReference type="NCBI Taxonomy" id="2126339"/>
    <lineage>
        <taxon>Bacteria</taxon>
        <taxon>Pseudomonadati</taxon>
        <taxon>Pseudomonadota</taxon>
        <taxon>Gammaproteobacteria</taxon>
        <taxon>Candidatus Kentrum</taxon>
    </lineage>
</organism>
<name>A0A450Z5K2_9GAMM</name>
<accession>A0A450Z5K2</accession>
<evidence type="ECO:0000313" key="1">
    <source>
        <dbReference type="EMBL" id="VFK49074.1"/>
    </source>
</evidence>